<feature type="transmembrane region" description="Helical" evidence="1">
    <location>
        <begin position="80"/>
        <end position="99"/>
    </location>
</feature>
<keyword evidence="3" id="KW-1185">Reference proteome</keyword>
<protein>
    <submittedName>
        <fullName evidence="2">Uncharacterized protein</fullName>
    </submittedName>
</protein>
<proteinExistence type="predicted"/>
<evidence type="ECO:0000313" key="2">
    <source>
        <dbReference type="EnsemblMetazoa" id="GAUT036495-PA"/>
    </source>
</evidence>
<keyword evidence="1" id="KW-0472">Membrane</keyword>
<dbReference type="VEuPathDB" id="VectorBase:GAUT036495"/>
<name>A0A1A9VGJ1_GLOAU</name>
<accession>A0A1A9VGJ1</accession>
<dbReference type="EnsemblMetazoa" id="GAUT036495-RA">
    <property type="protein sequence ID" value="GAUT036495-PA"/>
    <property type="gene ID" value="GAUT036495"/>
</dbReference>
<evidence type="ECO:0000313" key="3">
    <source>
        <dbReference type="Proteomes" id="UP000078200"/>
    </source>
</evidence>
<sequence length="112" mass="13094">MGILEAEKLKPSKFRQRKDYQVIINIAGPEDTIERTLGINFRISSKLKNRLRKNFQGSNNFSSSLRHKSKSLINGREAKILIMGLFFLIAKFIKIWWGWQEERPEIKGDTKT</sequence>
<evidence type="ECO:0000256" key="1">
    <source>
        <dbReference type="SAM" id="Phobius"/>
    </source>
</evidence>
<keyword evidence="1" id="KW-1133">Transmembrane helix</keyword>
<dbReference type="AlphaFoldDB" id="A0A1A9VGJ1"/>
<dbReference type="Proteomes" id="UP000078200">
    <property type="component" value="Unassembled WGS sequence"/>
</dbReference>
<organism evidence="2 3">
    <name type="scientific">Glossina austeni</name>
    <name type="common">Savannah tsetse fly</name>
    <dbReference type="NCBI Taxonomy" id="7395"/>
    <lineage>
        <taxon>Eukaryota</taxon>
        <taxon>Metazoa</taxon>
        <taxon>Ecdysozoa</taxon>
        <taxon>Arthropoda</taxon>
        <taxon>Hexapoda</taxon>
        <taxon>Insecta</taxon>
        <taxon>Pterygota</taxon>
        <taxon>Neoptera</taxon>
        <taxon>Endopterygota</taxon>
        <taxon>Diptera</taxon>
        <taxon>Brachycera</taxon>
        <taxon>Muscomorpha</taxon>
        <taxon>Hippoboscoidea</taxon>
        <taxon>Glossinidae</taxon>
        <taxon>Glossina</taxon>
    </lineage>
</organism>
<keyword evidence="1" id="KW-0812">Transmembrane</keyword>
<reference evidence="2" key="1">
    <citation type="submission" date="2020-05" db="UniProtKB">
        <authorList>
            <consortium name="EnsemblMetazoa"/>
        </authorList>
    </citation>
    <scope>IDENTIFICATION</scope>
    <source>
        <strain evidence="2">TTRI</strain>
    </source>
</reference>